<keyword evidence="2" id="KW-1185">Reference proteome</keyword>
<reference evidence="2" key="1">
    <citation type="journal article" date="2019" name="Int. J. Syst. Evol. Microbiol.">
        <title>The Global Catalogue of Microorganisms (GCM) 10K type strain sequencing project: providing services to taxonomists for standard genome sequencing and annotation.</title>
        <authorList>
            <consortium name="The Broad Institute Genomics Platform"/>
            <consortium name="The Broad Institute Genome Sequencing Center for Infectious Disease"/>
            <person name="Wu L."/>
            <person name="Ma J."/>
        </authorList>
    </citation>
    <scope>NUCLEOTIDE SEQUENCE [LARGE SCALE GENOMIC DNA]</scope>
    <source>
        <strain evidence="2">JCM 4565</strain>
    </source>
</reference>
<gene>
    <name evidence="1" type="ORF">GCM10010319_52640</name>
</gene>
<dbReference type="EMBL" id="BAAABW010000026">
    <property type="protein sequence ID" value="GAA0368177.1"/>
    <property type="molecule type" value="Genomic_DNA"/>
</dbReference>
<dbReference type="Proteomes" id="UP001500063">
    <property type="component" value="Unassembled WGS sequence"/>
</dbReference>
<evidence type="ECO:0000313" key="2">
    <source>
        <dbReference type="Proteomes" id="UP001500063"/>
    </source>
</evidence>
<comment type="caution">
    <text evidence="1">The sequence shown here is derived from an EMBL/GenBank/DDBJ whole genome shotgun (WGS) entry which is preliminary data.</text>
</comment>
<protein>
    <submittedName>
        <fullName evidence="1">Uncharacterized protein</fullName>
    </submittedName>
</protein>
<sequence length="77" mass="8513">MAHTPQPAPYAARKGELVWDSALDRVGEVTDDRYRLRSPGGGAEWHAERCTIRPATRVEALRARVAAANAESRKGRE</sequence>
<evidence type="ECO:0000313" key="1">
    <source>
        <dbReference type="EMBL" id="GAA0368177.1"/>
    </source>
</evidence>
<proteinExistence type="predicted"/>
<accession>A0ABP3HEY5</accession>
<organism evidence="1 2">
    <name type="scientific">Streptomyces blastmyceticus</name>
    <dbReference type="NCBI Taxonomy" id="68180"/>
    <lineage>
        <taxon>Bacteria</taxon>
        <taxon>Bacillati</taxon>
        <taxon>Actinomycetota</taxon>
        <taxon>Actinomycetes</taxon>
        <taxon>Kitasatosporales</taxon>
        <taxon>Streptomycetaceae</taxon>
        <taxon>Streptomyces</taxon>
    </lineage>
</organism>
<dbReference type="RefSeq" id="WP_344121534.1">
    <property type="nucleotide sequence ID" value="NZ_BAAABW010000026.1"/>
</dbReference>
<name>A0ABP3HEY5_9ACTN</name>